<dbReference type="SMART" id="SM00255">
    <property type="entry name" value="TIR"/>
    <property type="match status" value="1"/>
</dbReference>
<dbReference type="InterPro" id="IPR055414">
    <property type="entry name" value="LRR_R13L4/SHOC2-like"/>
</dbReference>
<evidence type="ECO:0000313" key="6">
    <source>
        <dbReference type="EMBL" id="KAF5788971.1"/>
    </source>
</evidence>
<dbReference type="EMBL" id="CM007898">
    <property type="protein sequence ID" value="OTG13604.1"/>
    <property type="molecule type" value="Genomic_DNA"/>
</dbReference>
<keyword evidence="3" id="KW-0611">Plant defense</keyword>
<dbReference type="GO" id="GO:0016787">
    <property type="term" value="F:hydrolase activity"/>
    <property type="evidence" value="ECO:0007669"/>
    <property type="project" value="UniProtKB-KW"/>
</dbReference>
<keyword evidence="2" id="KW-0677">Repeat</keyword>
<keyword evidence="8" id="KW-1185">Reference proteome</keyword>
<dbReference type="PANTHER" id="PTHR11017:SF577">
    <property type="entry name" value="DISEASE RESISTANCE PROTEIN (TIR-NBS-LRR CLASS), PUTATIVE-RELATED"/>
    <property type="match status" value="1"/>
</dbReference>
<sequence length="1162" mass="132615">MASTSASSDQKRFKYDVFLSFRGEDTRKTFVDHLYHALNQKGLITYKDDEKIEKGEMIKEQLIRSIEESRFYIIVFSKKYASSSWCLEELVKIMECQKLTGHTAYPIFYDVEPTEVRNQSGSVGEAFERFTRKRKRTLEDQVLHFAEQEKELEVGRWRNALKEAAGLAGMELKNTFNGHEARFIQQIVQDVTLKLHFFNSGIEGKLVGMETRVKDVVSSLEIDSDDVRMIGIKGMGGGGKTTLARAVFDHISISFEGKSFVENVREGSKGSGLKELQKKVLQNVFNDKSIDVESVYDGRSLMKKMMCSRKVLVVLDDVDDIGQLEALAGEPTWFKQGSRFIITTRDEQVLKAHRVNFIHDVCLLSQKEAMCLFSRCAFGREIPNQGYADLSRKVVHYAAGLPLTIKVLGSFFCDRTKGEWEDAIERLKTIPLKETLEKLELSFNGLENDQKEIFLDIACILKGESKKNAIKILESCGFRAQIGLRVLEQKSLITIYKQYNDGMLLLHDHIEEMGRNIVRRLHPDEPKRHSRLWIKEEIEDILVNESGTEEIKCINLNYTHLHPTIIEKGLRKMKELRCLCVNRGGYSGIADEVSQYLPDILQSLSWCFYPFRSLPDEVSQYLPDTLQSLSWSYYPFRSLPESFQAHKLVNLEMTYSNIYKLWTGGEEKVLNKLKFLNLCGSEVRTFDLTMAPHLEVLNFGGCINFVELQFPVECTKLKFLNLSGTKVSNLNLGMTPHLEELDLGGCIELVELQLPNECLKLKFLNLSVTKVSNLNLGMTPHLEKLNLHACNEFELHMSVECPELRYLELKGSKVSNLNLGLTPHLERLFLTECYCLQEIHVPVGCLTNLIHFSLDNCSSFVHFHVDKQHESTYLDSVATFNIDAQCVPICPLHPKNNLPVFSFTCKFEEPGSSWSGNLEKLISFSLCACKNLEYLSTTICGLQHLRELTVGGSIPGDLWQLESLEKLCLSMVDTQYLPDSICMLKHVKSLTLESCWDIEQLPKSICRLECLEELYIISCTSLRDIPNNICMMKCLKCLHLTYCCQVEKLPQELGCLECLEELHLSECESLRDIPKSICKMKCLKRLRLSYCEQVERLPEELGCLECLKELNIEGAGISCLPLSIFQFKGLRIIGSREQLQLYGFPSVTEIYRGSTSSCYAEL</sequence>
<dbReference type="GO" id="GO:0043531">
    <property type="term" value="F:ADP binding"/>
    <property type="evidence" value="ECO:0007669"/>
    <property type="project" value="InterPro"/>
</dbReference>
<dbReference type="SUPFAM" id="SSF52058">
    <property type="entry name" value="L domain-like"/>
    <property type="match status" value="1"/>
</dbReference>
<dbReference type="AlphaFoldDB" id="A0A251TRS6"/>
<dbReference type="InParanoid" id="A0A251TRS6"/>
<dbReference type="Gene3D" id="3.40.50.300">
    <property type="entry name" value="P-loop containing nucleotide triphosphate hydrolases"/>
    <property type="match status" value="1"/>
</dbReference>
<dbReference type="InterPro" id="IPR035897">
    <property type="entry name" value="Toll_tir_struct_dom_sf"/>
</dbReference>
<dbReference type="Pfam" id="PF23598">
    <property type="entry name" value="LRR_14"/>
    <property type="match status" value="1"/>
</dbReference>
<dbReference type="Pfam" id="PF01582">
    <property type="entry name" value="TIR"/>
    <property type="match status" value="1"/>
</dbReference>
<evidence type="ECO:0000256" key="3">
    <source>
        <dbReference type="ARBA" id="ARBA00022821"/>
    </source>
</evidence>
<feature type="domain" description="TIR" evidence="5">
    <location>
        <begin position="13"/>
        <end position="195"/>
    </location>
</feature>
<dbReference type="EMBL" id="MNCJ02000324">
    <property type="protein sequence ID" value="KAF5788971.1"/>
    <property type="molecule type" value="Genomic_DNA"/>
</dbReference>
<evidence type="ECO:0000313" key="7">
    <source>
        <dbReference type="EMBL" id="OTG13604.1"/>
    </source>
</evidence>
<evidence type="ECO:0000313" key="8">
    <source>
        <dbReference type="Proteomes" id="UP000215914"/>
    </source>
</evidence>
<evidence type="ECO:0000259" key="5">
    <source>
        <dbReference type="PROSITE" id="PS50104"/>
    </source>
</evidence>
<dbReference type="InterPro" id="IPR058192">
    <property type="entry name" value="WHD_ROQ1-like"/>
</dbReference>
<dbReference type="Gene3D" id="1.10.8.430">
    <property type="entry name" value="Helical domain of apoptotic protease-activating factors"/>
    <property type="match status" value="1"/>
</dbReference>
<gene>
    <name evidence="7" type="primary">RPP5</name>
    <name evidence="7" type="ORF">HannXRQ_Chr09g0239991</name>
    <name evidence="6" type="ORF">HanXRQr2_Chr09g0365391</name>
</gene>
<dbReference type="Gene3D" id="3.40.50.10140">
    <property type="entry name" value="Toll/interleukin-1 receptor homology (TIR) domain"/>
    <property type="match status" value="1"/>
</dbReference>
<dbReference type="Proteomes" id="UP000215914">
    <property type="component" value="Chromosome 9"/>
</dbReference>
<dbReference type="SUPFAM" id="SSF52047">
    <property type="entry name" value="RNI-like"/>
    <property type="match status" value="1"/>
</dbReference>
<dbReference type="Pfam" id="PF00931">
    <property type="entry name" value="NB-ARC"/>
    <property type="match status" value="1"/>
</dbReference>
<dbReference type="FunFam" id="3.40.50.10140:FF:000007">
    <property type="entry name" value="Disease resistance protein (TIR-NBS-LRR class)"/>
    <property type="match status" value="1"/>
</dbReference>
<dbReference type="GO" id="GO:0007165">
    <property type="term" value="P:signal transduction"/>
    <property type="evidence" value="ECO:0007669"/>
    <property type="project" value="InterPro"/>
</dbReference>
<reference evidence="6" key="3">
    <citation type="submission" date="2020-06" db="EMBL/GenBank/DDBJ databases">
        <title>Helianthus annuus Genome sequencing and assembly Release 2.</title>
        <authorList>
            <person name="Gouzy J."/>
            <person name="Langlade N."/>
            <person name="Munos S."/>
        </authorList>
    </citation>
    <scope>NUCLEOTIDE SEQUENCE</scope>
    <source>
        <tissue evidence="6">Leaves</tissue>
    </source>
</reference>
<dbReference type="InterPro" id="IPR027417">
    <property type="entry name" value="P-loop_NTPase"/>
</dbReference>
<dbReference type="STRING" id="4232.A0A251TRS6"/>
<keyword evidence="1" id="KW-0433">Leucine-rich repeat</keyword>
<dbReference type="InterPro" id="IPR042197">
    <property type="entry name" value="Apaf_helical"/>
</dbReference>
<keyword evidence="4" id="KW-0520">NAD</keyword>
<dbReference type="InterPro" id="IPR032675">
    <property type="entry name" value="LRR_dom_sf"/>
</dbReference>
<dbReference type="SUPFAM" id="SSF52200">
    <property type="entry name" value="Toll/Interleukin receptor TIR domain"/>
    <property type="match status" value="1"/>
</dbReference>
<proteinExistence type="predicted"/>
<reference evidence="7" key="2">
    <citation type="submission" date="2017-02" db="EMBL/GenBank/DDBJ databases">
        <title>Sunflower complete genome.</title>
        <authorList>
            <person name="Langlade N."/>
            <person name="Munos S."/>
        </authorList>
    </citation>
    <scope>NUCLEOTIDE SEQUENCE [LARGE SCALE GENOMIC DNA]</scope>
    <source>
        <tissue evidence="7">Leaves</tissue>
    </source>
</reference>
<accession>A0A251TRS6</accession>
<evidence type="ECO:0000256" key="2">
    <source>
        <dbReference type="ARBA" id="ARBA00022737"/>
    </source>
</evidence>
<dbReference type="OrthoDB" id="258373at2759"/>
<dbReference type="Gene3D" id="3.80.10.10">
    <property type="entry name" value="Ribonuclease Inhibitor"/>
    <property type="match status" value="3"/>
</dbReference>
<evidence type="ECO:0000256" key="1">
    <source>
        <dbReference type="ARBA" id="ARBA00022614"/>
    </source>
</evidence>
<dbReference type="Pfam" id="PF23282">
    <property type="entry name" value="WHD_ROQ1"/>
    <property type="match status" value="1"/>
</dbReference>
<dbReference type="SUPFAM" id="SSF52540">
    <property type="entry name" value="P-loop containing nucleoside triphosphate hydrolases"/>
    <property type="match status" value="1"/>
</dbReference>
<dbReference type="FunCoup" id="A0A251TRS6">
    <property type="interactions" value="130"/>
</dbReference>
<dbReference type="GO" id="GO:0051707">
    <property type="term" value="P:response to other organism"/>
    <property type="evidence" value="ECO:0007669"/>
    <property type="project" value="UniProtKB-ARBA"/>
</dbReference>
<dbReference type="GO" id="GO:0006952">
    <property type="term" value="P:defense response"/>
    <property type="evidence" value="ECO:0007669"/>
    <property type="project" value="UniProtKB-KW"/>
</dbReference>
<protein>
    <submittedName>
        <fullName evidence="7">Putative disease resistance protein (TIR-NBS-LRR class) family</fullName>
    </submittedName>
    <submittedName>
        <fullName evidence="6">TIR domain, P-loop containing nucleoside triphosphate hydrolase</fullName>
    </submittedName>
</protein>
<evidence type="ECO:0000256" key="4">
    <source>
        <dbReference type="ARBA" id="ARBA00023027"/>
    </source>
</evidence>
<keyword evidence="6" id="KW-0378">Hydrolase</keyword>
<dbReference type="InterPro" id="IPR044974">
    <property type="entry name" value="Disease_R_plants"/>
</dbReference>
<reference evidence="6 8" key="1">
    <citation type="journal article" date="2017" name="Nature">
        <title>The sunflower genome provides insights into oil metabolism, flowering and Asterid evolution.</title>
        <authorList>
            <person name="Badouin H."/>
            <person name="Gouzy J."/>
            <person name="Grassa C.J."/>
            <person name="Murat F."/>
            <person name="Staton S.E."/>
            <person name="Cottret L."/>
            <person name="Lelandais-Briere C."/>
            <person name="Owens G.L."/>
            <person name="Carrere S."/>
            <person name="Mayjonade B."/>
            <person name="Legrand L."/>
            <person name="Gill N."/>
            <person name="Kane N.C."/>
            <person name="Bowers J.E."/>
            <person name="Hubner S."/>
            <person name="Bellec A."/>
            <person name="Berard A."/>
            <person name="Berges H."/>
            <person name="Blanchet N."/>
            <person name="Boniface M.C."/>
            <person name="Brunel D."/>
            <person name="Catrice O."/>
            <person name="Chaidir N."/>
            <person name="Claudel C."/>
            <person name="Donnadieu C."/>
            <person name="Faraut T."/>
            <person name="Fievet G."/>
            <person name="Helmstetter N."/>
            <person name="King M."/>
            <person name="Knapp S.J."/>
            <person name="Lai Z."/>
            <person name="Le Paslier M.C."/>
            <person name="Lippi Y."/>
            <person name="Lorenzon L."/>
            <person name="Mandel J.R."/>
            <person name="Marage G."/>
            <person name="Marchand G."/>
            <person name="Marquand E."/>
            <person name="Bret-Mestries E."/>
            <person name="Morien E."/>
            <person name="Nambeesan S."/>
            <person name="Nguyen T."/>
            <person name="Pegot-Espagnet P."/>
            <person name="Pouilly N."/>
            <person name="Raftis F."/>
            <person name="Sallet E."/>
            <person name="Schiex T."/>
            <person name="Thomas J."/>
            <person name="Vandecasteele C."/>
            <person name="Vares D."/>
            <person name="Vear F."/>
            <person name="Vautrin S."/>
            <person name="Crespi M."/>
            <person name="Mangin B."/>
            <person name="Burke J.M."/>
            <person name="Salse J."/>
            <person name="Munos S."/>
            <person name="Vincourt P."/>
            <person name="Rieseberg L.H."/>
            <person name="Langlade N.B."/>
        </authorList>
    </citation>
    <scope>NUCLEOTIDE SEQUENCE [LARGE SCALE GENOMIC DNA]</scope>
    <source>
        <strain evidence="8">cv. SF193</strain>
        <tissue evidence="6">Leaves</tissue>
    </source>
</reference>
<dbReference type="InterPro" id="IPR002182">
    <property type="entry name" value="NB-ARC"/>
</dbReference>
<organism evidence="7 8">
    <name type="scientific">Helianthus annuus</name>
    <name type="common">Common sunflower</name>
    <dbReference type="NCBI Taxonomy" id="4232"/>
    <lineage>
        <taxon>Eukaryota</taxon>
        <taxon>Viridiplantae</taxon>
        <taxon>Streptophyta</taxon>
        <taxon>Embryophyta</taxon>
        <taxon>Tracheophyta</taxon>
        <taxon>Spermatophyta</taxon>
        <taxon>Magnoliopsida</taxon>
        <taxon>eudicotyledons</taxon>
        <taxon>Gunneridae</taxon>
        <taxon>Pentapetalae</taxon>
        <taxon>asterids</taxon>
        <taxon>campanulids</taxon>
        <taxon>Asterales</taxon>
        <taxon>Asteraceae</taxon>
        <taxon>Asteroideae</taxon>
        <taxon>Heliantheae alliance</taxon>
        <taxon>Heliantheae</taxon>
        <taxon>Helianthus</taxon>
    </lineage>
</organism>
<dbReference type="InterPro" id="IPR000157">
    <property type="entry name" value="TIR_dom"/>
</dbReference>
<dbReference type="Gramene" id="mRNA:HanXRQr2_Chr09g0365391">
    <property type="protein sequence ID" value="mRNA:HanXRQr2_Chr09g0365391"/>
    <property type="gene ID" value="HanXRQr2_Chr09g0365391"/>
</dbReference>
<dbReference type="PRINTS" id="PR00364">
    <property type="entry name" value="DISEASERSIST"/>
</dbReference>
<name>A0A251TRS6_HELAN</name>
<dbReference type="InterPro" id="IPR011713">
    <property type="entry name" value="Leu-rich_rpt_3"/>
</dbReference>
<dbReference type="Pfam" id="PF07725">
    <property type="entry name" value="LRR_3"/>
    <property type="match status" value="1"/>
</dbReference>
<dbReference type="PROSITE" id="PS50104">
    <property type="entry name" value="TIR"/>
    <property type="match status" value="1"/>
</dbReference>
<dbReference type="PANTHER" id="PTHR11017">
    <property type="entry name" value="LEUCINE-RICH REPEAT-CONTAINING PROTEIN"/>
    <property type="match status" value="1"/>
</dbReference>